<sequence>MADATEGRDVTAGVVFDAVSVSMRGKPVVADVSLSVAPGEVLAVVGPNGAGKTTLLRTLYRALRPSAGRVLVDGVDVWKLSGKQAARRVAAVLQEATGDFELTAFDMVAMGRTPYKRSFESDNSEDREIIAEALTALDIADLRGADYGRLSGGQKQRVLIARALAQRTDVIVLDEPTNHLDLRHQHEALRLLRETGATVIAALHDLNLAAAYSDRICVLDNGKLMAVGTPAEVLTVELLADVYGVAARITVDADTGTPQVTVVPAVVPVP</sequence>
<keyword evidence="2" id="KW-0547">Nucleotide-binding</keyword>
<evidence type="ECO:0000256" key="1">
    <source>
        <dbReference type="ARBA" id="ARBA00022448"/>
    </source>
</evidence>
<dbReference type="GO" id="GO:0005524">
    <property type="term" value="F:ATP binding"/>
    <property type="evidence" value="ECO:0007669"/>
    <property type="project" value="UniProtKB-KW"/>
</dbReference>
<keyword evidence="1" id="KW-0813">Transport</keyword>
<name>A0AAE5AE88_MYCFO</name>
<comment type="caution">
    <text evidence="5">The sequence shown here is derived from an EMBL/GenBank/DDBJ whole genome shotgun (WGS) entry which is preliminary data.</text>
</comment>
<dbReference type="SUPFAM" id="SSF52540">
    <property type="entry name" value="P-loop containing nucleoside triphosphate hydrolases"/>
    <property type="match status" value="1"/>
</dbReference>
<dbReference type="PANTHER" id="PTHR42794:SF2">
    <property type="entry name" value="ABC TRANSPORTER ATP-BINDING PROTEIN"/>
    <property type="match status" value="1"/>
</dbReference>
<dbReference type="InterPro" id="IPR003439">
    <property type="entry name" value="ABC_transporter-like_ATP-bd"/>
</dbReference>
<evidence type="ECO:0000256" key="3">
    <source>
        <dbReference type="ARBA" id="ARBA00022840"/>
    </source>
</evidence>
<dbReference type="PANTHER" id="PTHR42794">
    <property type="entry name" value="HEMIN IMPORT ATP-BINDING PROTEIN HMUV"/>
    <property type="match status" value="1"/>
</dbReference>
<dbReference type="CDD" id="cd03214">
    <property type="entry name" value="ABC_Iron-Siderophores_B12_Hemin"/>
    <property type="match status" value="1"/>
</dbReference>
<dbReference type="SMART" id="SM00382">
    <property type="entry name" value="AAA"/>
    <property type="match status" value="1"/>
</dbReference>
<evidence type="ECO:0000313" key="6">
    <source>
        <dbReference type="Proteomes" id="UP001186041"/>
    </source>
</evidence>
<dbReference type="InterPro" id="IPR003593">
    <property type="entry name" value="AAA+_ATPase"/>
</dbReference>
<dbReference type="InterPro" id="IPR027417">
    <property type="entry name" value="P-loop_NTPase"/>
</dbReference>
<protein>
    <submittedName>
        <fullName evidence="5">ABC transporter ATP-binding protein</fullName>
    </submittedName>
</protein>
<dbReference type="PROSITE" id="PS00211">
    <property type="entry name" value="ABC_TRANSPORTER_1"/>
    <property type="match status" value="1"/>
</dbReference>
<evidence type="ECO:0000259" key="4">
    <source>
        <dbReference type="PROSITE" id="PS50893"/>
    </source>
</evidence>
<evidence type="ECO:0000256" key="2">
    <source>
        <dbReference type="ARBA" id="ARBA00022741"/>
    </source>
</evidence>
<dbReference type="AlphaFoldDB" id="A0AAE5AE88"/>
<dbReference type="EMBL" id="JAWLVV010000016">
    <property type="protein sequence ID" value="MDV7292185.1"/>
    <property type="molecule type" value="Genomic_DNA"/>
</dbReference>
<dbReference type="Proteomes" id="UP001186041">
    <property type="component" value="Unassembled WGS sequence"/>
</dbReference>
<keyword evidence="3 5" id="KW-0067">ATP-binding</keyword>
<reference evidence="5" key="1">
    <citation type="submission" date="2023-10" db="EMBL/GenBank/DDBJ databases">
        <title>Mycolicibacterium fortuitum clinical isolates causing pulmonary infections in humans.</title>
        <authorList>
            <person name="Mejia-Ponce P.M."/>
            <person name="Zenteno-Cuevas R."/>
            <person name="Licona-Cassani C."/>
        </authorList>
    </citation>
    <scope>NUCLEOTIDE SEQUENCE</scope>
    <source>
        <strain evidence="5">M8</strain>
    </source>
</reference>
<feature type="domain" description="ABC transporter" evidence="4">
    <location>
        <begin position="14"/>
        <end position="246"/>
    </location>
</feature>
<dbReference type="Pfam" id="PF00005">
    <property type="entry name" value="ABC_tran"/>
    <property type="match status" value="1"/>
</dbReference>
<proteinExistence type="predicted"/>
<accession>A0AAE5AE88</accession>
<dbReference type="InterPro" id="IPR017871">
    <property type="entry name" value="ABC_transporter-like_CS"/>
</dbReference>
<dbReference type="PROSITE" id="PS50893">
    <property type="entry name" value="ABC_TRANSPORTER_2"/>
    <property type="match status" value="1"/>
</dbReference>
<evidence type="ECO:0000313" key="5">
    <source>
        <dbReference type="EMBL" id="MDV7292185.1"/>
    </source>
</evidence>
<dbReference type="Gene3D" id="3.40.50.300">
    <property type="entry name" value="P-loop containing nucleotide triphosphate hydrolases"/>
    <property type="match status" value="1"/>
</dbReference>
<organism evidence="5 6">
    <name type="scientific">Mycolicibacterium fortuitum</name>
    <name type="common">Mycobacterium fortuitum</name>
    <dbReference type="NCBI Taxonomy" id="1766"/>
    <lineage>
        <taxon>Bacteria</taxon>
        <taxon>Bacillati</taxon>
        <taxon>Actinomycetota</taxon>
        <taxon>Actinomycetes</taxon>
        <taxon>Mycobacteriales</taxon>
        <taxon>Mycobacteriaceae</taxon>
        <taxon>Mycolicibacterium</taxon>
    </lineage>
</organism>
<dbReference type="GO" id="GO:0016887">
    <property type="term" value="F:ATP hydrolysis activity"/>
    <property type="evidence" value="ECO:0007669"/>
    <property type="project" value="InterPro"/>
</dbReference>
<gene>
    <name evidence="5" type="ORF">R4485_18615</name>
</gene>
<dbReference type="FunFam" id="3.40.50.300:FF:000134">
    <property type="entry name" value="Iron-enterobactin ABC transporter ATP-binding protein"/>
    <property type="match status" value="1"/>
</dbReference>